<organism evidence="1 2">
    <name type="scientific">Sclerotinia sclerotiorum (strain ATCC 18683 / 1980 / Ss-1)</name>
    <name type="common">White mold</name>
    <name type="synonym">Whetzelinia sclerotiorum</name>
    <dbReference type="NCBI Taxonomy" id="665079"/>
    <lineage>
        <taxon>Eukaryota</taxon>
        <taxon>Fungi</taxon>
        <taxon>Dikarya</taxon>
        <taxon>Ascomycota</taxon>
        <taxon>Pezizomycotina</taxon>
        <taxon>Leotiomycetes</taxon>
        <taxon>Helotiales</taxon>
        <taxon>Sclerotiniaceae</taxon>
        <taxon>Sclerotinia</taxon>
    </lineage>
</organism>
<evidence type="ECO:0000313" key="2">
    <source>
        <dbReference type="Proteomes" id="UP000001312"/>
    </source>
</evidence>
<protein>
    <submittedName>
        <fullName evidence="1">Uncharacterized protein</fullName>
    </submittedName>
</protein>
<dbReference type="GeneID" id="5489289"/>
<evidence type="ECO:0000313" key="1">
    <source>
        <dbReference type="EMBL" id="EDO03356.1"/>
    </source>
</evidence>
<keyword evidence="2" id="KW-1185">Reference proteome</keyword>
<gene>
    <name evidence="1" type="ORF">SS1G_05837</name>
</gene>
<accession>A7EKJ0</accession>
<dbReference type="KEGG" id="ssl:SS1G_05837"/>
<name>A7EKJ0_SCLS1</name>
<dbReference type="HOGENOM" id="CLU_1982905_0_0_1"/>
<dbReference type="Proteomes" id="UP000001312">
    <property type="component" value="Unassembled WGS sequence"/>
</dbReference>
<sequence>MEHSVAFLSTRRPFKVSQYLGEYFDFEQLRVGCGGKREKGGERYVLFLCEIPFISKEDTIQQLPQLQQLPTSLDIHRTISVVGEWWETQIGTALPSVGNAVYAVDCYRREGMRYGAISIHSMDSLA</sequence>
<dbReference type="InParanoid" id="A7EKJ0"/>
<dbReference type="EMBL" id="CH476627">
    <property type="protein sequence ID" value="EDO03356.1"/>
    <property type="molecule type" value="Genomic_DNA"/>
</dbReference>
<proteinExistence type="predicted"/>
<dbReference type="RefSeq" id="XP_001592915.1">
    <property type="nucleotide sequence ID" value="XM_001592865.1"/>
</dbReference>
<reference evidence="2" key="1">
    <citation type="journal article" date="2011" name="PLoS Genet.">
        <title>Genomic analysis of the necrotrophic fungal pathogens Sclerotinia sclerotiorum and Botrytis cinerea.</title>
        <authorList>
            <person name="Amselem J."/>
            <person name="Cuomo C.A."/>
            <person name="van Kan J.A."/>
            <person name="Viaud M."/>
            <person name="Benito E.P."/>
            <person name="Couloux A."/>
            <person name="Coutinho P.M."/>
            <person name="de Vries R.P."/>
            <person name="Dyer P.S."/>
            <person name="Fillinger S."/>
            <person name="Fournier E."/>
            <person name="Gout L."/>
            <person name="Hahn M."/>
            <person name="Kohn L."/>
            <person name="Lapalu N."/>
            <person name="Plummer K.M."/>
            <person name="Pradier J.M."/>
            <person name="Quevillon E."/>
            <person name="Sharon A."/>
            <person name="Simon A."/>
            <person name="ten Have A."/>
            <person name="Tudzynski B."/>
            <person name="Tudzynski P."/>
            <person name="Wincker P."/>
            <person name="Andrew M."/>
            <person name="Anthouard V."/>
            <person name="Beever R.E."/>
            <person name="Beffa R."/>
            <person name="Benoit I."/>
            <person name="Bouzid O."/>
            <person name="Brault B."/>
            <person name="Chen Z."/>
            <person name="Choquer M."/>
            <person name="Collemare J."/>
            <person name="Cotton P."/>
            <person name="Danchin E.G."/>
            <person name="Da Silva C."/>
            <person name="Gautier A."/>
            <person name="Giraud C."/>
            <person name="Giraud T."/>
            <person name="Gonzalez C."/>
            <person name="Grossetete S."/>
            <person name="Guldener U."/>
            <person name="Henrissat B."/>
            <person name="Howlett B.J."/>
            <person name="Kodira C."/>
            <person name="Kretschmer M."/>
            <person name="Lappartient A."/>
            <person name="Leroch M."/>
            <person name="Levis C."/>
            <person name="Mauceli E."/>
            <person name="Neuveglise C."/>
            <person name="Oeser B."/>
            <person name="Pearson M."/>
            <person name="Poulain J."/>
            <person name="Poussereau N."/>
            <person name="Quesneville H."/>
            <person name="Rascle C."/>
            <person name="Schumacher J."/>
            <person name="Segurens B."/>
            <person name="Sexton A."/>
            <person name="Silva E."/>
            <person name="Sirven C."/>
            <person name="Soanes D.M."/>
            <person name="Talbot N.J."/>
            <person name="Templeton M."/>
            <person name="Yandava C."/>
            <person name="Yarden O."/>
            <person name="Zeng Q."/>
            <person name="Rollins J.A."/>
            <person name="Lebrun M.H."/>
            <person name="Dickman M."/>
        </authorList>
    </citation>
    <scope>NUCLEOTIDE SEQUENCE [LARGE SCALE GENOMIC DNA]</scope>
    <source>
        <strain evidence="2">ATCC 18683 / 1980 / Ss-1</strain>
    </source>
</reference>
<dbReference type="AlphaFoldDB" id="A7EKJ0"/>